<gene>
    <name evidence="1" type="ORF">CROST_034900</name>
</gene>
<dbReference type="SMART" id="SM00052">
    <property type="entry name" value="EAL"/>
    <property type="match status" value="1"/>
</dbReference>
<dbReference type="Pfam" id="PF00563">
    <property type="entry name" value="EAL"/>
    <property type="match status" value="1"/>
</dbReference>
<dbReference type="STRING" id="84029.CROST_39800"/>
<dbReference type="InterPro" id="IPR000160">
    <property type="entry name" value="GGDEF_dom"/>
</dbReference>
<evidence type="ECO:0000313" key="2">
    <source>
        <dbReference type="Proteomes" id="UP000190951"/>
    </source>
</evidence>
<dbReference type="CDD" id="cd04598">
    <property type="entry name" value="CBS_pair_GGDEF_EAL"/>
    <property type="match status" value="1"/>
</dbReference>
<protein>
    <submittedName>
        <fullName evidence="1">Uncharacterized protein</fullName>
    </submittedName>
</protein>
<dbReference type="InterPro" id="IPR001633">
    <property type="entry name" value="EAL_dom"/>
</dbReference>
<dbReference type="PANTHER" id="PTHR33121:SF76">
    <property type="entry name" value="SIGNALING PROTEIN"/>
    <property type="match status" value="1"/>
</dbReference>
<dbReference type="GO" id="GO:0071111">
    <property type="term" value="F:cyclic-guanylate-specific phosphodiesterase activity"/>
    <property type="evidence" value="ECO:0007669"/>
    <property type="project" value="InterPro"/>
</dbReference>
<dbReference type="PROSITE" id="PS50883">
    <property type="entry name" value="EAL"/>
    <property type="match status" value="1"/>
</dbReference>
<dbReference type="SUPFAM" id="SSF141868">
    <property type="entry name" value="EAL domain-like"/>
    <property type="match status" value="1"/>
</dbReference>
<dbReference type="InterPro" id="IPR035919">
    <property type="entry name" value="EAL_sf"/>
</dbReference>
<dbReference type="Pfam" id="PF00571">
    <property type="entry name" value="CBS"/>
    <property type="match status" value="1"/>
</dbReference>
<organism evidence="1 2">
    <name type="scientific">Clostridium felsineum</name>
    <dbReference type="NCBI Taxonomy" id="36839"/>
    <lineage>
        <taxon>Bacteria</taxon>
        <taxon>Bacillati</taxon>
        <taxon>Bacillota</taxon>
        <taxon>Clostridia</taxon>
        <taxon>Eubacteriales</taxon>
        <taxon>Clostridiaceae</taxon>
        <taxon>Clostridium</taxon>
    </lineage>
</organism>
<dbReference type="NCBIfam" id="TIGR00254">
    <property type="entry name" value="GGDEF"/>
    <property type="match status" value="1"/>
</dbReference>
<dbReference type="InterPro" id="IPR029787">
    <property type="entry name" value="Nucleotide_cyclase"/>
</dbReference>
<dbReference type="Gene3D" id="3.20.20.450">
    <property type="entry name" value="EAL domain"/>
    <property type="match status" value="1"/>
</dbReference>
<evidence type="ECO:0000313" key="1">
    <source>
        <dbReference type="EMBL" id="URZ12745.1"/>
    </source>
</evidence>
<dbReference type="CDD" id="cd01949">
    <property type="entry name" value="GGDEF"/>
    <property type="match status" value="1"/>
</dbReference>
<reference evidence="1 2" key="1">
    <citation type="submission" date="2022-04" db="EMBL/GenBank/DDBJ databases">
        <title>Genome sequence of C. roseum typestrain.</title>
        <authorList>
            <person name="Poehlein A."/>
            <person name="Schoch T."/>
            <person name="Duerre P."/>
            <person name="Daniel R."/>
        </authorList>
    </citation>
    <scope>NUCLEOTIDE SEQUENCE [LARGE SCALE GENOMIC DNA]</scope>
    <source>
        <strain evidence="1 2">DSM 7320</strain>
    </source>
</reference>
<dbReference type="RefSeq" id="WP_077834185.1">
    <property type="nucleotide sequence ID" value="NZ_CP096983.1"/>
</dbReference>
<dbReference type="InterPro" id="IPR046342">
    <property type="entry name" value="CBS_dom_sf"/>
</dbReference>
<sequence length="591" mass="67208">MDMLYQLEEILKDMNITTLFQPIISLSNGKVLGYEALSRGPENSSLYSPNSLFSTAKEFNKTWELEFACRISAIKNARNINANKLLFLNVDPEIIKNKNFQTGLTKEYLAKYNISPDNIIFEITEQTAISDYKAFSKVLKRYTDQGYRIALDDTGSGYSGLQTISETKPHYIKLDIELIKNIDKNNFKRLLVKSFVDFSKATNLKLIAEGIETEGELKTLIDLGVYAGQGFFILKPKPDFYETPADVRELILNYNRLKRNYFSFDKGRIGDIAINYSSFDRKLSCSELKKYFHSTLLTGACIVENNIPVGLVMKHTLDSVLATQYGVAIFSKRPVELVMDKNALIVDYNTNIGDTAKMAMERDSDKIYDYVIVTKNNYYYGIVTIKKLLEFTVAIEKNYARELNPLTGLPGNMLIEKTLSDILNSNENFCVLYLDLDNFKVYNDVYGFENGDKILKFTANIIKDCLLEIFTLKSFVGHIGGDDFICIVKASLEECYKLSGLIIDRFDSGVLNFFNEVDRKNKYIVGIDRKGVKDTFNLTCISIAGVYGAISAFDTSSNLSLYMSKLKKENKLQKHSSYIINKIENNSYLKI</sequence>
<dbReference type="Gene3D" id="3.30.70.270">
    <property type="match status" value="1"/>
</dbReference>
<dbReference type="Pfam" id="PF00990">
    <property type="entry name" value="GGDEF"/>
    <property type="match status" value="1"/>
</dbReference>
<dbReference type="PANTHER" id="PTHR33121">
    <property type="entry name" value="CYCLIC DI-GMP PHOSPHODIESTERASE PDEF"/>
    <property type="match status" value="1"/>
</dbReference>
<dbReference type="Proteomes" id="UP000190951">
    <property type="component" value="Chromosome"/>
</dbReference>
<dbReference type="InterPro" id="IPR043128">
    <property type="entry name" value="Rev_trsase/Diguanyl_cyclase"/>
</dbReference>
<dbReference type="InterPro" id="IPR050706">
    <property type="entry name" value="Cyclic-di-GMP_PDE-like"/>
</dbReference>
<dbReference type="SUPFAM" id="SSF54631">
    <property type="entry name" value="CBS-domain pair"/>
    <property type="match status" value="1"/>
</dbReference>
<proteinExistence type="predicted"/>
<dbReference type="PROSITE" id="PS50887">
    <property type="entry name" value="GGDEF"/>
    <property type="match status" value="1"/>
</dbReference>
<dbReference type="KEGG" id="crw:CROST_034900"/>
<dbReference type="AlphaFoldDB" id="A0A1S8M7V9"/>
<accession>A0A1S8M7V9</accession>
<dbReference type="SMART" id="SM00267">
    <property type="entry name" value="GGDEF"/>
    <property type="match status" value="1"/>
</dbReference>
<dbReference type="InterPro" id="IPR000644">
    <property type="entry name" value="CBS_dom"/>
</dbReference>
<dbReference type="CDD" id="cd01948">
    <property type="entry name" value="EAL"/>
    <property type="match status" value="1"/>
</dbReference>
<keyword evidence="2" id="KW-1185">Reference proteome</keyword>
<dbReference type="EMBL" id="CP096983">
    <property type="protein sequence ID" value="URZ12745.1"/>
    <property type="molecule type" value="Genomic_DNA"/>
</dbReference>
<name>A0A1S8M7V9_9CLOT</name>
<dbReference type="SUPFAM" id="SSF55073">
    <property type="entry name" value="Nucleotide cyclase"/>
    <property type="match status" value="1"/>
</dbReference>
<dbReference type="Gene3D" id="3.10.580.10">
    <property type="entry name" value="CBS-domain"/>
    <property type="match status" value="1"/>
</dbReference>